<dbReference type="InterPro" id="IPR058030">
    <property type="entry name" value="TRIM8/14/16/25/29/45/65_CC"/>
</dbReference>
<dbReference type="Pfam" id="PF25600">
    <property type="entry name" value="TRIM_CC"/>
    <property type="match status" value="1"/>
</dbReference>
<dbReference type="InterPro" id="IPR003879">
    <property type="entry name" value="Butyrophylin_SPRY"/>
</dbReference>
<dbReference type="InterPro" id="IPR043136">
    <property type="entry name" value="B30.2/SPRY_sf"/>
</dbReference>
<evidence type="ECO:0000259" key="9">
    <source>
        <dbReference type="PROSITE" id="PS50089"/>
    </source>
</evidence>
<dbReference type="SUPFAM" id="SSF49899">
    <property type="entry name" value="Concanavalin A-like lectins/glucanases"/>
    <property type="match status" value="1"/>
</dbReference>
<dbReference type="Gene3D" id="3.30.40.10">
    <property type="entry name" value="Zinc/RING finger domain, C3HC4 (zinc finger)"/>
    <property type="match status" value="1"/>
</dbReference>
<dbReference type="SMART" id="SM00589">
    <property type="entry name" value="PRY"/>
    <property type="match status" value="1"/>
</dbReference>
<feature type="coiled-coil region" evidence="7">
    <location>
        <begin position="341"/>
        <end position="368"/>
    </location>
</feature>
<dbReference type="InterPro" id="IPR001870">
    <property type="entry name" value="B30.2/SPRY"/>
</dbReference>
<dbReference type="Pfam" id="PF13445">
    <property type="entry name" value="zf-RING_UBOX"/>
    <property type="match status" value="1"/>
</dbReference>
<dbReference type="InterPro" id="IPR000315">
    <property type="entry name" value="Znf_B-box"/>
</dbReference>
<keyword evidence="4" id="KW-0862">Zinc</keyword>
<dbReference type="PROSITE" id="PS00518">
    <property type="entry name" value="ZF_RING_1"/>
    <property type="match status" value="1"/>
</dbReference>
<dbReference type="InterPro" id="IPR001841">
    <property type="entry name" value="Znf_RING"/>
</dbReference>
<accession>A0AA47M2I3</accession>
<evidence type="ECO:0000259" key="10">
    <source>
        <dbReference type="PROSITE" id="PS50119"/>
    </source>
</evidence>
<dbReference type="GO" id="GO:0008270">
    <property type="term" value="F:zinc ion binding"/>
    <property type="evidence" value="ECO:0007669"/>
    <property type="project" value="UniProtKB-KW"/>
</dbReference>
<name>A0AA47M2I3_MERPO</name>
<dbReference type="PANTHER" id="PTHR25465:SF32">
    <property type="entry name" value="BLOODTHIRSTY-RELATED GENE FAMILY, MEMBER 16 ISOFORM X1-RELATED"/>
    <property type="match status" value="1"/>
</dbReference>
<proteinExistence type="predicted"/>
<dbReference type="PRINTS" id="PR01407">
    <property type="entry name" value="BUTYPHLNCDUF"/>
</dbReference>
<dbReference type="SMART" id="SM00184">
    <property type="entry name" value="RING"/>
    <property type="match status" value="1"/>
</dbReference>
<dbReference type="AlphaFoldDB" id="A0AA47M2I3"/>
<dbReference type="Proteomes" id="UP001174136">
    <property type="component" value="Unassembled WGS sequence"/>
</dbReference>
<evidence type="ECO:0000313" key="12">
    <source>
        <dbReference type="EMBL" id="KAK0132404.1"/>
    </source>
</evidence>
<evidence type="ECO:0000256" key="6">
    <source>
        <dbReference type="PROSITE-ProRule" id="PRU00024"/>
    </source>
</evidence>
<evidence type="ECO:0000313" key="13">
    <source>
        <dbReference type="Proteomes" id="UP001174136"/>
    </source>
</evidence>
<dbReference type="Pfam" id="PF00643">
    <property type="entry name" value="zf-B_box"/>
    <property type="match status" value="1"/>
</dbReference>
<reference evidence="12" key="1">
    <citation type="journal article" date="2023" name="Front. Mar. Sci.">
        <title>A new Merluccius polli reference genome to investigate the effects of global change in West African waters.</title>
        <authorList>
            <person name="Mateo J.L."/>
            <person name="Blanco-Fernandez C."/>
            <person name="Garcia-Vazquez E."/>
            <person name="Machado-Schiaffino G."/>
        </authorList>
    </citation>
    <scope>NUCLEOTIDE SEQUENCE</scope>
    <source>
        <strain evidence="12">C29</strain>
        <tissue evidence="12">Fin</tissue>
    </source>
</reference>
<feature type="domain" description="B30.2/SPRY" evidence="11">
    <location>
        <begin position="427"/>
        <end position="620"/>
    </location>
</feature>
<dbReference type="CDD" id="cd19769">
    <property type="entry name" value="Bbox2_TRIM16-like"/>
    <property type="match status" value="1"/>
</dbReference>
<dbReference type="GO" id="GO:0005737">
    <property type="term" value="C:cytoplasm"/>
    <property type="evidence" value="ECO:0007669"/>
    <property type="project" value="UniProtKB-ARBA"/>
</dbReference>
<evidence type="ECO:0000256" key="8">
    <source>
        <dbReference type="SAM" id="MobiDB-lite"/>
    </source>
</evidence>
<dbReference type="Pfam" id="PF13765">
    <property type="entry name" value="PRY"/>
    <property type="match status" value="1"/>
</dbReference>
<dbReference type="SUPFAM" id="SSF57845">
    <property type="entry name" value="B-box zinc-binding domain"/>
    <property type="match status" value="1"/>
</dbReference>
<dbReference type="SUPFAM" id="SSF57850">
    <property type="entry name" value="RING/U-box"/>
    <property type="match status" value="1"/>
</dbReference>
<dbReference type="SMART" id="SM00336">
    <property type="entry name" value="BBOX"/>
    <property type="match status" value="1"/>
</dbReference>
<feature type="domain" description="B box-type" evidence="10">
    <location>
        <begin position="230"/>
        <end position="270"/>
    </location>
</feature>
<comment type="caution">
    <text evidence="12">The sequence shown here is derived from an EMBL/GenBank/DDBJ whole genome shotgun (WGS) entry which is preliminary data.</text>
</comment>
<protein>
    <submittedName>
        <fullName evidence="12">E3 ubiquitin-protein ligase TRIM39</fullName>
    </submittedName>
</protein>
<dbReference type="InterPro" id="IPR027370">
    <property type="entry name" value="Znf-RING_euk"/>
</dbReference>
<keyword evidence="1" id="KW-0399">Innate immunity</keyword>
<feature type="region of interest" description="Disordered" evidence="8">
    <location>
        <begin position="964"/>
        <end position="1005"/>
    </location>
</feature>
<evidence type="ECO:0000259" key="11">
    <source>
        <dbReference type="PROSITE" id="PS50188"/>
    </source>
</evidence>
<keyword evidence="5" id="KW-0391">Immunity</keyword>
<dbReference type="PROSITE" id="PS50089">
    <property type="entry name" value="ZF_RING_2"/>
    <property type="match status" value="1"/>
</dbReference>
<dbReference type="InterPro" id="IPR051051">
    <property type="entry name" value="E3_ubiq-ligase_TRIM/RNF"/>
</dbReference>
<evidence type="ECO:0000256" key="2">
    <source>
        <dbReference type="ARBA" id="ARBA00022723"/>
    </source>
</evidence>
<dbReference type="InterPro" id="IPR013083">
    <property type="entry name" value="Znf_RING/FYVE/PHD"/>
</dbReference>
<dbReference type="InterPro" id="IPR003877">
    <property type="entry name" value="SPRY_dom"/>
</dbReference>
<dbReference type="Gene3D" id="3.30.160.60">
    <property type="entry name" value="Classic Zinc Finger"/>
    <property type="match status" value="1"/>
</dbReference>
<sequence>MEGQQRSCTLVCPMRYSLSSRLIDLRMSSDAFLLSTNPLGMTLGLRMWYLGDGRRRGTTAVGFGPRPPAGLIQLTVPGPVWDQGGLTGKCCWDRGGLTGKCCWDRGGLTDMTSASILLSEEQLFCSICLQIFSHPTTLPCGHNFCKDCITTYWAKAIPSGFSCPVCTKLFDRQPDVPVNTLLSEFASQFKIKPVEVESTCGIYNNETHSKPHQKVPEWRTHKLMDPVVKLGKRTCEKHGNVLEIFCKSDQACICIECLQTDHKAHVTVPLESMCEELKIQLAGKKAEVQRMIQERRQDIGQIKASVDENNTAVEMGIADAAEIFMAIVSSAQRRQAEAVGLLKSRKRAADQKEVIAKAQQEISVLQVKDGELEELLRMGDNLRLFQRFPSVSTVPEVCDWAREAIEVDVVGIIQGAVDQMRRAVDAKVKKLDEEKLNKIRQRYLTDVTLDPDTAHPELRLSEDRRNVRVTKQNITLPNNPKRFIFFQCVFGKEGFSAGKSYYEVQVAGSTSWSIGVARGSMNRKDDRQPHNFWLFRLTGGDYSARAENITTVRLKMKPQRIGVFLDYEGQQKLETVWKEEPFFCFLLLAAASSSLKSTASRGMEDFWNRPITVSFRGALDVLAMKIHPKMTIKHPHRSSVVHQLKVGLGSLPPALGFQEVGRLAHVVFVQRRLERSVCRLGEHTLLLQDGEDTHRLVVGRVERHRDRVERARVQTEVDEDPVDALLPVLLLLQHKHVVVEELLQLLIDLKASDVQYSYEELPLHLGVQGPVDAGHHPLEHAVVHGLGQRADGVHTLVLVLTWLPVYGNTFGHKLIANFDPGPGDALLQLPRVDGHESEAKDIKGFLWRAWMAMCTHTDTERKKDGTNMNRTAVGAVVTAVVVAYRGTLLTTPAPCLCLTYELWLPPRQQLVEDVISSLCGLLGNHSGLLQEIKELEGEVYQEQKRHVETVKGWRGESRGDEKIEGEIIRKGVKREGREERRRDEREERGAEQETRRRGTIKEASG</sequence>
<dbReference type="PANTHER" id="PTHR25465">
    <property type="entry name" value="B-BOX DOMAIN CONTAINING"/>
    <property type="match status" value="1"/>
</dbReference>
<organism evidence="12 13">
    <name type="scientific">Merluccius polli</name>
    <name type="common">Benguela hake</name>
    <name type="synonym">Merluccius cadenati</name>
    <dbReference type="NCBI Taxonomy" id="89951"/>
    <lineage>
        <taxon>Eukaryota</taxon>
        <taxon>Metazoa</taxon>
        <taxon>Chordata</taxon>
        <taxon>Craniata</taxon>
        <taxon>Vertebrata</taxon>
        <taxon>Euteleostomi</taxon>
        <taxon>Actinopterygii</taxon>
        <taxon>Neopterygii</taxon>
        <taxon>Teleostei</taxon>
        <taxon>Neoteleostei</taxon>
        <taxon>Acanthomorphata</taxon>
        <taxon>Zeiogadaria</taxon>
        <taxon>Gadariae</taxon>
        <taxon>Gadiformes</taxon>
        <taxon>Gadoidei</taxon>
        <taxon>Merlucciidae</taxon>
        <taxon>Merluccius</taxon>
    </lineage>
</organism>
<dbReference type="InterPro" id="IPR017907">
    <property type="entry name" value="Znf_RING_CS"/>
</dbReference>
<keyword evidence="2" id="KW-0479">Metal-binding</keyword>
<evidence type="ECO:0000256" key="4">
    <source>
        <dbReference type="ARBA" id="ARBA00022833"/>
    </source>
</evidence>
<dbReference type="GO" id="GO:0045087">
    <property type="term" value="P:innate immune response"/>
    <property type="evidence" value="ECO:0007669"/>
    <property type="project" value="UniProtKB-KW"/>
</dbReference>
<keyword evidence="7" id="KW-0175">Coiled coil</keyword>
<feature type="domain" description="RING-type" evidence="9">
    <location>
        <begin position="125"/>
        <end position="167"/>
    </location>
</feature>
<evidence type="ECO:0000256" key="5">
    <source>
        <dbReference type="ARBA" id="ARBA00022859"/>
    </source>
</evidence>
<dbReference type="Gene3D" id="2.60.120.920">
    <property type="match status" value="1"/>
</dbReference>
<evidence type="ECO:0000256" key="7">
    <source>
        <dbReference type="SAM" id="Coils"/>
    </source>
</evidence>
<dbReference type="InterPro" id="IPR013320">
    <property type="entry name" value="ConA-like_dom_sf"/>
</dbReference>
<evidence type="ECO:0000256" key="1">
    <source>
        <dbReference type="ARBA" id="ARBA00022588"/>
    </source>
</evidence>
<keyword evidence="13" id="KW-1185">Reference proteome</keyword>
<dbReference type="PROSITE" id="PS50188">
    <property type="entry name" value="B302_SPRY"/>
    <property type="match status" value="1"/>
</dbReference>
<evidence type="ECO:0000256" key="3">
    <source>
        <dbReference type="ARBA" id="ARBA00022771"/>
    </source>
</evidence>
<dbReference type="PROSITE" id="PS50119">
    <property type="entry name" value="ZF_BBOX"/>
    <property type="match status" value="1"/>
</dbReference>
<dbReference type="EMBL" id="JAOPHQ010006265">
    <property type="protein sequence ID" value="KAK0132404.1"/>
    <property type="molecule type" value="Genomic_DNA"/>
</dbReference>
<gene>
    <name evidence="12" type="primary">Trim39_21</name>
    <name evidence="12" type="ORF">N1851_032709</name>
</gene>
<dbReference type="Pfam" id="PF00622">
    <property type="entry name" value="SPRY"/>
    <property type="match status" value="1"/>
</dbReference>
<keyword evidence="3 6" id="KW-0863">Zinc-finger</keyword>
<dbReference type="InterPro" id="IPR006574">
    <property type="entry name" value="PRY"/>
</dbReference>